<dbReference type="Gene3D" id="1.10.10.10">
    <property type="entry name" value="Winged helix-like DNA-binding domain superfamily/Winged helix DNA-binding domain"/>
    <property type="match status" value="1"/>
</dbReference>
<keyword evidence="3" id="KW-0238">DNA-binding</keyword>
<dbReference type="Pfam" id="PF03466">
    <property type="entry name" value="LysR_substrate"/>
    <property type="match status" value="1"/>
</dbReference>
<protein>
    <recommendedName>
        <fullName evidence="5">HTH lysR-type domain-containing protein</fullName>
    </recommendedName>
</protein>
<dbReference type="GO" id="GO:0003700">
    <property type="term" value="F:DNA-binding transcription factor activity"/>
    <property type="evidence" value="ECO:0007669"/>
    <property type="project" value="InterPro"/>
</dbReference>
<comment type="similarity">
    <text evidence="1">Belongs to the LysR transcriptional regulatory family.</text>
</comment>
<dbReference type="Gene3D" id="3.40.190.10">
    <property type="entry name" value="Periplasmic binding protein-like II"/>
    <property type="match status" value="2"/>
</dbReference>
<gene>
    <name evidence="6" type="ORF">WS67_05405</name>
</gene>
<evidence type="ECO:0000256" key="2">
    <source>
        <dbReference type="ARBA" id="ARBA00023015"/>
    </source>
</evidence>
<reference evidence="6 7" key="1">
    <citation type="submission" date="2015-11" db="EMBL/GenBank/DDBJ databases">
        <title>Expanding the genomic diversity of Burkholderia species for the development of highly accurate diagnostics.</title>
        <authorList>
            <person name="Sahl J."/>
            <person name="Keim P."/>
            <person name="Wagner D."/>
        </authorList>
    </citation>
    <scope>NUCLEOTIDE SEQUENCE [LARGE SCALE GENOMIC DNA]</scope>
    <source>
        <strain evidence="6 7">TSV85</strain>
    </source>
</reference>
<keyword evidence="4" id="KW-0804">Transcription</keyword>
<dbReference type="SUPFAM" id="SSF53850">
    <property type="entry name" value="Periplasmic binding protein-like II"/>
    <property type="match status" value="1"/>
</dbReference>
<dbReference type="PRINTS" id="PR00039">
    <property type="entry name" value="HTHLYSR"/>
</dbReference>
<dbReference type="PROSITE" id="PS50931">
    <property type="entry name" value="HTH_LYSR"/>
    <property type="match status" value="1"/>
</dbReference>
<dbReference type="InterPro" id="IPR005119">
    <property type="entry name" value="LysR_subst-bd"/>
</dbReference>
<proteinExistence type="inferred from homology"/>
<dbReference type="GO" id="GO:0003677">
    <property type="term" value="F:DNA binding"/>
    <property type="evidence" value="ECO:0007669"/>
    <property type="project" value="UniProtKB-KW"/>
</dbReference>
<dbReference type="InterPro" id="IPR036390">
    <property type="entry name" value="WH_DNA-bd_sf"/>
</dbReference>
<dbReference type="Pfam" id="PF00126">
    <property type="entry name" value="HTH_1"/>
    <property type="match status" value="1"/>
</dbReference>
<dbReference type="Proteomes" id="UP000062788">
    <property type="component" value="Unassembled WGS sequence"/>
</dbReference>
<organism evidence="6 7">
    <name type="scientific">Burkholderia singularis</name>
    <dbReference type="NCBI Taxonomy" id="1503053"/>
    <lineage>
        <taxon>Bacteria</taxon>
        <taxon>Pseudomonadati</taxon>
        <taxon>Pseudomonadota</taxon>
        <taxon>Betaproteobacteria</taxon>
        <taxon>Burkholderiales</taxon>
        <taxon>Burkholderiaceae</taxon>
        <taxon>Burkholderia</taxon>
        <taxon>pseudomallei group</taxon>
    </lineage>
</organism>
<evidence type="ECO:0000313" key="6">
    <source>
        <dbReference type="EMBL" id="KVE29292.1"/>
    </source>
</evidence>
<name>A0A103E6J3_9BURK</name>
<evidence type="ECO:0000313" key="7">
    <source>
        <dbReference type="Proteomes" id="UP000062788"/>
    </source>
</evidence>
<dbReference type="AlphaFoldDB" id="A0A103E6J3"/>
<evidence type="ECO:0000256" key="4">
    <source>
        <dbReference type="ARBA" id="ARBA00023163"/>
    </source>
</evidence>
<accession>A0A103E6J3</accession>
<evidence type="ECO:0000256" key="1">
    <source>
        <dbReference type="ARBA" id="ARBA00009437"/>
    </source>
</evidence>
<feature type="domain" description="HTH lysR-type" evidence="5">
    <location>
        <begin position="1"/>
        <end position="48"/>
    </location>
</feature>
<comment type="caution">
    <text evidence="6">The sequence shown here is derived from an EMBL/GenBank/DDBJ whole genome shotgun (WGS) entry which is preliminary data.</text>
</comment>
<dbReference type="PANTHER" id="PTHR30537">
    <property type="entry name" value="HTH-TYPE TRANSCRIPTIONAL REGULATOR"/>
    <property type="match status" value="1"/>
</dbReference>
<keyword evidence="7" id="KW-1185">Reference proteome</keyword>
<keyword evidence="2" id="KW-0805">Transcription regulation</keyword>
<evidence type="ECO:0000259" key="5">
    <source>
        <dbReference type="PROSITE" id="PS50931"/>
    </source>
</evidence>
<dbReference type="PANTHER" id="PTHR30537:SF5">
    <property type="entry name" value="HTH-TYPE TRANSCRIPTIONAL ACTIVATOR TTDR-RELATED"/>
    <property type="match status" value="1"/>
</dbReference>
<dbReference type="SUPFAM" id="SSF46785">
    <property type="entry name" value="Winged helix' DNA-binding domain"/>
    <property type="match status" value="1"/>
</dbReference>
<evidence type="ECO:0000256" key="3">
    <source>
        <dbReference type="ARBA" id="ARBA00023125"/>
    </source>
</evidence>
<dbReference type="InterPro" id="IPR000847">
    <property type="entry name" value="LysR_HTH_N"/>
</dbReference>
<dbReference type="EMBL" id="LOWA01000014">
    <property type="protein sequence ID" value="KVE29292.1"/>
    <property type="molecule type" value="Genomic_DNA"/>
</dbReference>
<dbReference type="InterPro" id="IPR058163">
    <property type="entry name" value="LysR-type_TF_proteobact-type"/>
</dbReference>
<sequence>MAAQSLSFTTTASVLHITVPAVSRRIQALEVELGISLFQREHRSLELTEAGREYAQRLTPAIEAIRVACEGVRVAPRKSSLRISVRPAFAISWLFPRLHRFAERHGNIGLEFETSTQELDAVSDNFDIAIRLGDGQWSSLEATPLMNVAMFPVCSMQYAYKHLHARSPIDILSGKLLCCRHLDGIWSSWAEAFGIVEHDDDARESTLFLHDLSLVYEAATNGLGIAPGFDVLIDPYIRNGKLIRLTERPFIPDCKFYALVRPKDRDRIQVQTFIHWLLDEARALNRDSIAFELTDLSQNSIVASPSAR</sequence>
<dbReference type="InterPro" id="IPR036388">
    <property type="entry name" value="WH-like_DNA-bd_sf"/>
</dbReference>